<gene>
    <name evidence="2" type="ORF">3S19_9</name>
</gene>
<protein>
    <submittedName>
        <fullName evidence="2">Uncharacterized protein</fullName>
    </submittedName>
</protein>
<proteinExistence type="predicted"/>
<evidence type="ECO:0000256" key="1">
    <source>
        <dbReference type="SAM" id="Coils"/>
    </source>
</evidence>
<sequence>MKAANNLPTSFVVVVLGSMWVGPQFVDEGAVLEVERAVRNDWIGSKLARDATDEEVAAYRADQDDGTDEWLETDRRELIAEIKAGAAEKVALEAEIEALQGRKTELTAEIAELEKAKAAAAEPATKPAAKATAK</sequence>
<dbReference type="EMBL" id="MF417971">
    <property type="protein sequence ID" value="ASN72756.1"/>
    <property type="molecule type" value="Genomic_DNA"/>
</dbReference>
<reference evidence="2" key="1">
    <citation type="submission" date="2017-06" db="EMBL/GenBank/DDBJ databases">
        <title>Novel phages from South African skin metaviromes.</title>
        <authorList>
            <person name="van Zyl L.J."/>
            <person name="Abrahams Y."/>
            <person name="Stander E.A."/>
            <person name="Kirby B.M."/>
            <person name="Clavaud C."/>
            <person name="Farcet C."/>
            <person name="Breton L."/>
            <person name="Trindade M.I."/>
        </authorList>
    </citation>
    <scope>NUCLEOTIDE SEQUENCE</scope>
</reference>
<keyword evidence="1" id="KW-0175">Coiled coil</keyword>
<organism evidence="2">
    <name type="scientific">uncultured Caudovirales phage</name>
    <dbReference type="NCBI Taxonomy" id="2100421"/>
    <lineage>
        <taxon>Viruses</taxon>
        <taxon>Duplodnaviria</taxon>
        <taxon>Heunggongvirae</taxon>
        <taxon>Uroviricota</taxon>
        <taxon>Caudoviricetes</taxon>
        <taxon>Peduoviridae</taxon>
        <taxon>Maltschvirus</taxon>
        <taxon>Maltschvirus maltsch</taxon>
    </lineage>
</organism>
<evidence type="ECO:0000313" key="2">
    <source>
        <dbReference type="EMBL" id="ASN72756.1"/>
    </source>
</evidence>
<name>A0A2H4JHB8_9CAUD</name>
<feature type="coiled-coil region" evidence="1">
    <location>
        <begin position="75"/>
        <end position="116"/>
    </location>
</feature>
<accession>A0A2H4JHB8</accession>